<protein>
    <submittedName>
        <fullName evidence="1">Uncharacterized protein</fullName>
    </submittedName>
</protein>
<dbReference type="Proteomes" id="UP000289340">
    <property type="component" value="Chromosome 20"/>
</dbReference>
<dbReference type="AlphaFoldDB" id="A0A445F315"/>
<organism evidence="1 2">
    <name type="scientific">Glycine soja</name>
    <name type="common">Wild soybean</name>
    <dbReference type="NCBI Taxonomy" id="3848"/>
    <lineage>
        <taxon>Eukaryota</taxon>
        <taxon>Viridiplantae</taxon>
        <taxon>Streptophyta</taxon>
        <taxon>Embryophyta</taxon>
        <taxon>Tracheophyta</taxon>
        <taxon>Spermatophyta</taxon>
        <taxon>Magnoliopsida</taxon>
        <taxon>eudicotyledons</taxon>
        <taxon>Gunneridae</taxon>
        <taxon>Pentapetalae</taxon>
        <taxon>rosids</taxon>
        <taxon>fabids</taxon>
        <taxon>Fabales</taxon>
        <taxon>Fabaceae</taxon>
        <taxon>Papilionoideae</taxon>
        <taxon>50 kb inversion clade</taxon>
        <taxon>NPAAA clade</taxon>
        <taxon>indigoferoid/millettioid clade</taxon>
        <taxon>Phaseoleae</taxon>
        <taxon>Glycine</taxon>
        <taxon>Glycine subgen. Soja</taxon>
    </lineage>
</organism>
<dbReference type="EMBL" id="QZWG01000020">
    <property type="protein sequence ID" value="RZB43241.1"/>
    <property type="molecule type" value="Genomic_DNA"/>
</dbReference>
<gene>
    <name evidence="1" type="ORF">D0Y65_053710</name>
</gene>
<name>A0A445F315_GLYSO</name>
<reference evidence="1 2" key="1">
    <citation type="submission" date="2018-09" db="EMBL/GenBank/DDBJ databases">
        <title>A high-quality reference genome of wild soybean provides a powerful tool to mine soybean genomes.</title>
        <authorList>
            <person name="Xie M."/>
            <person name="Chung C.Y.L."/>
            <person name="Li M.-W."/>
            <person name="Wong F.-L."/>
            <person name="Chan T.-F."/>
            <person name="Lam H.-M."/>
        </authorList>
    </citation>
    <scope>NUCLEOTIDE SEQUENCE [LARGE SCALE GENOMIC DNA]</scope>
    <source>
        <strain evidence="2">cv. W05</strain>
        <tissue evidence="1">Hypocotyl of etiolated seedlings</tissue>
    </source>
</reference>
<comment type="caution">
    <text evidence="1">The sequence shown here is derived from an EMBL/GenBank/DDBJ whole genome shotgun (WGS) entry which is preliminary data.</text>
</comment>
<evidence type="ECO:0000313" key="2">
    <source>
        <dbReference type="Proteomes" id="UP000289340"/>
    </source>
</evidence>
<evidence type="ECO:0000313" key="1">
    <source>
        <dbReference type="EMBL" id="RZB43241.1"/>
    </source>
</evidence>
<proteinExistence type="predicted"/>
<keyword evidence="2" id="KW-1185">Reference proteome</keyword>
<sequence length="96" mass="10866">MCSRKSLSLTRPRLVPHNGLLQRYVGVEEGRGSQSRIRLFELLPSDLDKRSCDDANLEVRAADSVSLKHLLDLSNKGMQILRILRCTALILLSLFF</sequence>
<accession>A0A445F315</accession>